<feature type="transmembrane region" description="Helical" evidence="10">
    <location>
        <begin position="166"/>
        <end position="186"/>
    </location>
</feature>
<dbReference type="GO" id="GO:0005789">
    <property type="term" value="C:endoplasmic reticulum membrane"/>
    <property type="evidence" value="ECO:0007669"/>
    <property type="project" value="TreeGrafter"/>
</dbReference>
<evidence type="ECO:0000256" key="10">
    <source>
        <dbReference type="RuleBase" id="RU361115"/>
    </source>
</evidence>
<dbReference type="OMA" id="HEFCARD"/>
<accession>A0A9Q0MFX6</accession>
<feature type="transmembrane region" description="Helical" evidence="10">
    <location>
        <begin position="126"/>
        <end position="146"/>
    </location>
</feature>
<keyword evidence="8 10" id="KW-0472">Membrane</keyword>
<dbReference type="InterPro" id="IPR002076">
    <property type="entry name" value="ELO_fam"/>
</dbReference>
<dbReference type="PANTHER" id="PTHR11157">
    <property type="entry name" value="FATTY ACID ACYL TRANSFERASE-RELATED"/>
    <property type="match status" value="1"/>
</dbReference>
<comment type="similarity">
    <text evidence="10">Belongs to the ELO family.</text>
</comment>
<evidence type="ECO:0000256" key="6">
    <source>
        <dbReference type="ARBA" id="ARBA00022989"/>
    </source>
</evidence>
<dbReference type="AlphaFoldDB" id="A0A9Q0MFX6"/>
<proteinExistence type="inferred from homology"/>
<sequence>MGYISIIFYGQARMKDRLPFNLRTPLVLWSGFLCIFSLIGSIVVLPEFYRTYKNHGFIATFCSDSFRHEKHVFYWYTYFTLSKVLELIDTLFIVLRKQKLIQLHWVHHALTMCFTFFTASNPPGTTRYMVGMNFAIHTIMYGYYCLTAMRIRIPRIISIMITGGQIAQMIMGLYIHSYVLMSIIFGFDSCDCSTRHCIAGFLVYALYFYYFVSFFIEKYVTGSGRHKQTAKQMDKPMIDTGSTPEHTTNKIIDLNNNNGLRMKSE</sequence>
<feature type="transmembrane region" description="Helical" evidence="10">
    <location>
        <begin position="102"/>
        <end position="120"/>
    </location>
</feature>
<dbReference type="GO" id="GO:0019367">
    <property type="term" value="P:fatty acid elongation, saturated fatty acid"/>
    <property type="evidence" value="ECO:0007669"/>
    <property type="project" value="TreeGrafter"/>
</dbReference>
<keyword evidence="3 10" id="KW-0808">Transferase</keyword>
<comment type="catalytic activity">
    <reaction evidence="10">
        <text>a very-long-chain acyl-CoA + malonyl-CoA + H(+) = a very-long-chain 3-oxoacyl-CoA + CO2 + CoA</text>
        <dbReference type="Rhea" id="RHEA:32727"/>
        <dbReference type="ChEBI" id="CHEBI:15378"/>
        <dbReference type="ChEBI" id="CHEBI:16526"/>
        <dbReference type="ChEBI" id="CHEBI:57287"/>
        <dbReference type="ChEBI" id="CHEBI:57384"/>
        <dbReference type="ChEBI" id="CHEBI:90725"/>
        <dbReference type="ChEBI" id="CHEBI:90736"/>
        <dbReference type="EC" id="2.3.1.199"/>
    </reaction>
</comment>
<dbReference type="GO" id="GO:0034626">
    <property type="term" value="P:fatty acid elongation, polyunsaturated fatty acid"/>
    <property type="evidence" value="ECO:0007669"/>
    <property type="project" value="TreeGrafter"/>
</dbReference>
<evidence type="ECO:0000256" key="1">
    <source>
        <dbReference type="ARBA" id="ARBA00004141"/>
    </source>
</evidence>
<dbReference type="EMBL" id="JAPWDV010000001">
    <property type="protein sequence ID" value="KAJ6222845.1"/>
    <property type="molecule type" value="Genomic_DNA"/>
</dbReference>
<comment type="caution">
    <text evidence="11">The sequence shown here is derived from an EMBL/GenBank/DDBJ whole genome shotgun (WGS) entry which is preliminary data.</text>
</comment>
<dbReference type="GO" id="GO:0030148">
    <property type="term" value="P:sphingolipid biosynthetic process"/>
    <property type="evidence" value="ECO:0007669"/>
    <property type="project" value="TreeGrafter"/>
</dbReference>
<keyword evidence="12" id="KW-1185">Reference proteome</keyword>
<reference evidence="11" key="1">
    <citation type="submission" date="2022-12" db="EMBL/GenBank/DDBJ databases">
        <title>Genome assemblies of Blomia tropicalis.</title>
        <authorList>
            <person name="Cui Y."/>
        </authorList>
    </citation>
    <scope>NUCLEOTIDE SEQUENCE</scope>
    <source>
        <tissue evidence="11">Adult mites</tissue>
    </source>
</reference>
<dbReference type="GO" id="GO:0034625">
    <property type="term" value="P:fatty acid elongation, monounsaturated fatty acid"/>
    <property type="evidence" value="ECO:0007669"/>
    <property type="project" value="TreeGrafter"/>
</dbReference>
<keyword evidence="2 10" id="KW-0444">Lipid biosynthesis</keyword>
<name>A0A9Q0MFX6_BLOTA</name>
<evidence type="ECO:0000256" key="7">
    <source>
        <dbReference type="ARBA" id="ARBA00023098"/>
    </source>
</evidence>
<dbReference type="EC" id="2.3.1.199" evidence="10"/>
<evidence type="ECO:0000256" key="5">
    <source>
        <dbReference type="ARBA" id="ARBA00022832"/>
    </source>
</evidence>
<gene>
    <name evidence="11" type="ORF">RDWZM_001390</name>
</gene>
<keyword evidence="9 10" id="KW-0275">Fatty acid biosynthesis</keyword>
<evidence type="ECO:0000256" key="3">
    <source>
        <dbReference type="ARBA" id="ARBA00022679"/>
    </source>
</evidence>
<protein>
    <recommendedName>
        <fullName evidence="10">Elongation of very long chain fatty acids protein</fullName>
        <ecNumber evidence="10">2.3.1.199</ecNumber>
    </recommendedName>
    <alternativeName>
        <fullName evidence="10">Very-long-chain 3-oxoacyl-CoA synthase</fullName>
    </alternativeName>
</protein>
<dbReference type="GO" id="GO:0042761">
    <property type="term" value="P:very long-chain fatty acid biosynthetic process"/>
    <property type="evidence" value="ECO:0007669"/>
    <property type="project" value="TreeGrafter"/>
</dbReference>
<comment type="subcellular location">
    <subcellularLocation>
        <location evidence="1">Membrane</location>
        <topology evidence="1">Multi-pass membrane protein</topology>
    </subcellularLocation>
</comment>
<keyword evidence="4 10" id="KW-0812">Transmembrane</keyword>
<evidence type="ECO:0000256" key="4">
    <source>
        <dbReference type="ARBA" id="ARBA00022692"/>
    </source>
</evidence>
<dbReference type="GO" id="GO:0009922">
    <property type="term" value="F:fatty acid elongase activity"/>
    <property type="evidence" value="ECO:0007669"/>
    <property type="project" value="UniProtKB-EC"/>
</dbReference>
<evidence type="ECO:0000256" key="9">
    <source>
        <dbReference type="ARBA" id="ARBA00023160"/>
    </source>
</evidence>
<feature type="transmembrane region" description="Helical" evidence="10">
    <location>
        <begin position="73"/>
        <end position="95"/>
    </location>
</feature>
<organism evidence="11 12">
    <name type="scientific">Blomia tropicalis</name>
    <name type="common">Mite</name>
    <dbReference type="NCBI Taxonomy" id="40697"/>
    <lineage>
        <taxon>Eukaryota</taxon>
        <taxon>Metazoa</taxon>
        <taxon>Ecdysozoa</taxon>
        <taxon>Arthropoda</taxon>
        <taxon>Chelicerata</taxon>
        <taxon>Arachnida</taxon>
        <taxon>Acari</taxon>
        <taxon>Acariformes</taxon>
        <taxon>Sarcoptiformes</taxon>
        <taxon>Astigmata</taxon>
        <taxon>Glycyphagoidea</taxon>
        <taxon>Echimyopodidae</taxon>
        <taxon>Blomia</taxon>
    </lineage>
</organism>
<evidence type="ECO:0000256" key="2">
    <source>
        <dbReference type="ARBA" id="ARBA00022516"/>
    </source>
</evidence>
<evidence type="ECO:0000256" key="8">
    <source>
        <dbReference type="ARBA" id="ARBA00023136"/>
    </source>
</evidence>
<keyword evidence="6 10" id="KW-1133">Transmembrane helix</keyword>
<keyword evidence="7 10" id="KW-0443">Lipid metabolism</keyword>
<feature type="transmembrane region" description="Helical" evidence="10">
    <location>
        <begin position="20"/>
        <end position="45"/>
    </location>
</feature>
<dbReference type="Proteomes" id="UP001142055">
    <property type="component" value="Chromosome 1"/>
</dbReference>
<dbReference type="Pfam" id="PF01151">
    <property type="entry name" value="ELO"/>
    <property type="match status" value="1"/>
</dbReference>
<dbReference type="PANTHER" id="PTHR11157:SF17">
    <property type="entry name" value="ELONGATION OF VERY LONG CHAIN FATTY ACIDS PROTEIN 6"/>
    <property type="match status" value="1"/>
</dbReference>
<evidence type="ECO:0000313" key="12">
    <source>
        <dbReference type="Proteomes" id="UP001142055"/>
    </source>
</evidence>
<feature type="transmembrane region" description="Helical" evidence="10">
    <location>
        <begin position="198"/>
        <end position="216"/>
    </location>
</feature>
<evidence type="ECO:0000313" key="11">
    <source>
        <dbReference type="EMBL" id="KAJ6222845.1"/>
    </source>
</evidence>
<keyword evidence="5 10" id="KW-0276">Fatty acid metabolism</keyword>